<dbReference type="Gene3D" id="3.30.2390.20">
    <property type="entry name" value="Type VII secretion system EccB, repeat 1 domain"/>
    <property type="match status" value="1"/>
</dbReference>
<accession>A0A6A2VD97</accession>
<evidence type="ECO:0000313" key="9">
    <source>
        <dbReference type="Proteomes" id="UP000440041"/>
    </source>
</evidence>
<dbReference type="InterPro" id="IPR000209">
    <property type="entry name" value="Peptidase_S8/S53_dom"/>
</dbReference>
<dbReference type="RefSeq" id="WP_152356254.1">
    <property type="nucleotide sequence ID" value="NZ_JBHLXF010000005.1"/>
</dbReference>
<evidence type="ECO:0000313" key="8">
    <source>
        <dbReference type="EMBL" id="KAB8293679.1"/>
    </source>
</evidence>
<dbReference type="InterPro" id="IPR015500">
    <property type="entry name" value="Peptidase_S8_subtilisin-rel"/>
</dbReference>
<evidence type="ECO:0000256" key="3">
    <source>
        <dbReference type="ARBA" id="ARBA00022801"/>
    </source>
</evidence>
<keyword evidence="6" id="KW-0812">Transmembrane</keyword>
<evidence type="ECO:0000256" key="5">
    <source>
        <dbReference type="PROSITE-ProRule" id="PRU01240"/>
    </source>
</evidence>
<dbReference type="PANTHER" id="PTHR40765:SF2">
    <property type="entry name" value="ESX-2 SECRETION SYSTEM ATPASE ECCB2"/>
    <property type="match status" value="1"/>
</dbReference>
<keyword evidence="2 5" id="KW-0645">Protease</keyword>
<sequence>MADKKDLSEAQSYSRRRLVTAFTSGIPDGVELTPKNNRTPVLVGVGLTIIAILASMFYGTVSPSLPADWENNKLIVAKDSAARYVSADGTLHPVINAVSARLLIPSSDFEVITVADNQLDNIPIGSTIGILGAPDSLPEQGSLITGSISSCTSTAGTDTTVSNTNAPARTSREAVRVTVDDTDYLVTGSHRYRLPSEPSLRDAYLRAFGMSQTASMSASAQWINLFERGDNLEPITVAGEGKPISVHGVNVTVGGVVAQQGDSQHHMYVVMPDGSLSMLNDLTYNLYVIGKSEQLAQPQTLNAADFQYFSNSSEPAIPDTWPTTTLSFKQDLSSACATYPLHRSKKADASQVRLTVTAGRTKRANGKRTDTVTITDGTGALVRAAIGNSNQGTVFAIDSTGTAYPIPQATEEILKRLGYTTQDVRNIPRAWIDVFPQGVQLTTTAAGSAPHTMTTTDGMAVDAAMADSQGQCQAGVENYITRQPWTTTLFDYDTLHRQATGKGVTVAVIDSGVDANNPHLSKAVVPGVSFLDGDTSNGMEDIYSHGTAVAGIIAAGNVPGSSIQGLAPDATILPIRVFESIREQDGRQTGAPSMETVSKAIIAAVDHHAQIINISLSDTQDIAPMREAVQYAQSHGSLIVASAGNRLTSTSTKDGARYPAAYPDVLGVTALNTDLEVTEDSVHGSQVDVAAPGMMTASTIPGGVDCVFATDVSSTSFATAYVSAEAALIAQQYPDETPAQWKQRILVSANRPDSDLRDNTIGWGIMDPLNALTLSLSDGIRGPHADGTVPVRQHAEDAGHTLVLHAHHDTDAGIRLFAGIITIIVCCVCAVAWLLALRRRAIPQREIVAPTREESR</sequence>
<dbReference type="PROSITE" id="PS51892">
    <property type="entry name" value="SUBTILASE"/>
    <property type="match status" value="1"/>
</dbReference>
<dbReference type="InterPro" id="IPR044857">
    <property type="entry name" value="T7SS_EccB_R1"/>
</dbReference>
<dbReference type="Proteomes" id="UP000440041">
    <property type="component" value="Unassembled WGS sequence"/>
</dbReference>
<dbReference type="PROSITE" id="PS00136">
    <property type="entry name" value="SUBTILASE_ASP"/>
    <property type="match status" value="1"/>
</dbReference>
<evidence type="ECO:0000259" key="7">
    <source>
        <dbReference type="Pfam" id="PF00082"/>
    </source>
</evidence>
<protein>
    <submittedName>
        <fullName evidence="8">Type VII secretion protein EccB</fullName>
    </submittedName>
</protein>
<evidence type="ECO:0000256" key="1">
    <source>
        <dbReference type="ARBA" id="ARBA00011073"/>
    </source>
</evidence>
<feature type="active site" description="Charge relay system" evidence="5">
    <location>
        <position position="545"/>
    </location>
</feature>
<dbReference type="InterPro" id="IPR022398">
    <property type="entry name" value="Peptidase_S8_His-AS"/>
</dbReference>
<dbReference type="Gene3D" id="3.40.50.200">
    <property type="entry name" value="Peptidase S8/S53 domain"/>
    <property type="match status" value="1"/>
</dbReference>
<feature type="active site" description="Charge relay system" evidence="5">
    <location>
        <position position="510"/>
    </location>
</feature>
<dbReference type="PRINTS" id="PR00723">
    <property type="entry name" value="SUBTILISIN"/>
</dbReference>
<dbReference type="GO" id="GO:0004252">
    <property type="term" value="F:serine-type endopeptidase activity"/>
    <property type="evidence" value="ECO:0007669"/>
    <property type="project" value="UniProtKB-UniRule"/>
</dbReference>
<name>A0A6A2VD97_9BIFI</name>
<keyword evidence="3 5" id="KW-0378">Hydrolase</keyword>
<feature type="transmembrane region" description="Helical" evidence="6">
    <location>
        <begin position="41"/>
        <end position="61"/>
    </location>
</feature>
<feature type="domain" description="Peptidase S8/S53" evidence="7">
    <location>
        <begin position="501"/>
        <end position="764"/>
    </location>
</feature>
<feature type="active site" description="Charge relay system" evidence="5">
    <location>
        <position position="716"/>
    </location>
</feature>
<keyword evidence="9" id="KW-1185">Reference proteome</keyword>
<comment type="caution">
    <text evidence="8">The sequence shown here is derived from an EMBL/GenBank/DDBJ whole genome shotgun (WGS) entry which is preliminary data.</text>
</comment>
<dbReference type="InterPro" id="IPR036852">
    <property type="entry name" value="Peptidase_S8/S53_dom_sf"/>
</dbReference>
<dbReference type="NCBIfam" id="TIGR03919">
    <property type="entry name" value="T7SS_EccB"/>
    <property type="match status" value="1"/>
</dbReference>
<dbReference type="Pfam" id="PF05108">
    <property type="entry name" value="T7SS_ESX1_EccB"/>
    <property type="match status" value="1"/>
</dbReference>
<gene>
    <name evidence="8" type="ORF">DSM100238_1734</name>
</gene>
<comment type="similarity">
    <text evidence="1 5">Belongs to the peptidase S8 family.</text>
</comment>
<dbReference type="InterPro" id="IPR023827">
    <property type="entry name" value="Peptidase_S8_Asp-AS"/>
</dbReference>
<dbReference type="Pfam" id="PF00082">
    <property type="entry name" value="Peptidase_S8"/>
    <property type="match status" value="1"/>
</dbReference>
<evidence type="ECO:0000256" key="2">
    <source>
        <dbReference type="ARBA" id="ARBA00022670"/>
    </source>
</evidence>
<keyword evidence="6" id="KW-0472">Membrane</keyword>
<dbReference type="EMBL" id="WBSO01000019">
    <property type="protein sequence ID" value="KAB8293679.1"/>
    <property type="molecule type" value="Genomic_DNA"/>
</dbReference>
<dbReference type="AlphaFoldDB" id="A0A6A2VD97"/>
<dbReference type="OrthoDB" id="3847604at2"/>
<keyword evidence="6" id="KW-1133">Transmembrane helix</keyword>
<dbReference type="SUPFAM" id="SSF52743">
    <property type="entry name" value="Subtilisin-like"/>
    <property type="match status" value="1"/>
</dbReference>
<organism evidence="8 9">
    <name type="scientific">Bifidobacterium apri</name>
    <dbReference type="NCBI Taxonomy" id="1769423"/>
    <lineage>
        <taxon>Bacteria</taxon>
        <taxon>Bacillati</taxon>
        <taxon>Actinomycetota</taxon>
        <taxon>Actinomycetes</taxon>
        <taxon>Bifidobacteriales</taxon>
        <taxon>Bifidobacteriaceae</taxon>
        <taxon>Bifidobacterium</taxon>
    </lineage>
</organism>
<dbReference type="GO" id="GO:0005576">
    <property type="term" value="C:extracellular region"/>
    <property type="evidence" value="ECO:0007669"/>
    <property type="project" value="TreeGrafter"/>
</dbReference>
<evidence type="ECO:0000256" key="6">
    <source>
        <dbReference type="SAM" id="Phobius"/>
    </source>
</evidence>
<proteinExistence type="inferred from homology"/>
<evidence type="ECO:0000256" key="4">
    <source>
        <dbReference type="ARBA" id="ARBA00022825"/>
    </source>
</evidence>
<dbReference type="PROSITE" id="PS00137">
    <property type="entry name" value="SUBTILASE_HIS"/>
    <property type="match status" value="1"/>
</dbReference>
<dbReference type="PANTHER" id="PTHR40765">
    <property type="entry name" value="ESX-2 SECRETION SYSTEM ATPASE ECCB2"/>
    <property type="match status" value="1"/>
</dbReference>
<dbReference type="GO" id="GO:0006508">
    <property type="term" value="P:proteolysis"/>
    <property type="evidence" value="ECO:0007669"/>
    <property type="project" value="UniProtKB-KW"/>
</dbReference>
<feature type="transmembrane region" description="Helical" evidence="6">
    <location>
        <begin position="816"/>
        <end position="837"/>
    </location>
</feature>
<reference evidence="8 9" key="1">
    <citation type="submission" date="2019-09" db="EMBL/GenBank/DDBJ databases">
        <title>Characterization of the phylogenetic diversity of two novel species belonging to the genus Bifidobacterium: Bifidobacterium cebidarum sp. nov. and Bifidobacterium leontopitheci sp. nov.</title>
        <authorList>
            <person name="Lugli G.A."/>
            <person name="Duranti S."/>
            <person name="Milani C."/>
            <person name="Turroni F."/>
            <person name="Ventura M."/>
        </authorList>
    </citation>
    <scope>NUCLEOTIDE SEQUENCE [LARGE SCALE GENOMIC DNA]</scope>
    <source>
        <strain evidence="8 9">DSM 100238</strain>
    </source>
</reference>
<keyword evidence="4 5" id="KW-0720">Serine protease</keyword>
<dbReference type="InterPro" id="IPR007795">
    <property type="entry name" value="T7SS_EccB"/>
</dbReference>